<feature type="region of interest" description="Disordered" evidence="1">
    <location>
        <begin position="22"/>
        <end position="50"/>
    </location>
</feature>
<dbReference type="InterPro" id="IPR014984">
    <property type="entry name" value="HopJ"/>
</dbReference>
<proteinExistence type="predicted"/>
<organism evidence="2 3">
    <name type="scientific">Pseudomonas savastanoi pv. phaseolicola</name>
    <name type="common">Pseudomonas syringae pv. phaseolicola</name>
    <dbReference type="NCBI Taxonomy" id="319"/>
    <lineage>
        <taxon>Bacteria</taxon>
        <taxon>Pseudomonadati</taxon>
        <taxon>Pseudomonadota</taxon>
        <taxon>Gammaproteobacteria</taxon>
        <taxon>Pseudomonadales</taxon>
        <taxon>Pseudomonadaceae</taxon>
        <taxon>Pseudomonas</taxon>
    </lineage>
</organism>
<evidence type="ECO:0000256" key="1">
    <source>
        <dbReference type="SAM" id="MobiDB-lite"/>
    </source>
</evidence>
<dbReference type="InterPro" id="IPR038604">
    <property type="entry name" value="HopJ_sf"/>
</dbReference>
<gene>
    <name evidence="2" type="ORF">ALP21_05055</name>
</gene>
<name>A0A7Z6UV28_PSESH</name>
<accession>A0A7Z6UV28</accession>
<comment type="caution">
    <text evidence="2">The sequence shown here is derived from an EMBL/GenBank/DDBJ whole genome shotgun (WGS) entry which is preliminary data.</text>
</comment>
<dbReference type="EMBL" id="RBUI01000039">
    <property type="protein sequence ID" value="RMU90728.1"/>
    <property type="molecule type" value="Genomic_DNA"/>
</dbReference>
<evidence type="ECO:0000313" key="3">
    <source>
        <dbReference type="Proteomes" id="UP000267078"/>
    </source>
</evidence>
<dbReference type="Gene3D" id="3.20.160.10">
    <property type="entry name" value="vpa0580 domain like"/>
    <property type="match status" value="1"/>
</dbReference>
<protein>
    <submittedName>
        <fullName evidence="2">Type III effector HopJ1</fullName>
    </submittedName>
</protein>
<feature type="compositionally biased region" description="Basic residues" evidence="1">
    <location>
        <begin position="28"/>
        <end position="43"/>
    </location>
</feature>
<dbReference type="AlphaFoldDB" id="A0A7Z6UV28"/>
<evidence type="ECO:0000313" key="2">
    <source>
        <dbReference type="EMBL" id="RMU90728.1"/>
    </source>
</evidence>
<reference evidence="2 3" key="1">
    <citation type="submission" date="2018-08" db="EMBL/GenBank/DDBJ databases">
        <title>Recombination of ecologically and evolutionarily significant loci maintains genetic cohesion in the Pseudomonas syringae species complex.</title>
        <authorList>
            <person name="Dillon M."/>
            <person name="Thakur S."/>
            <person name="Almeida R.N.D."/>
            <person name="Weir B.S."/>
            <person name="Guttman D.S."/>
        </authorList>
    </citation>
    <scope>NUCLEOTIDE SEQUENCE [LARGE SCALE GENOMIC DNA]</scope>
    <source>
        <strain evidence="2 3">1449B</strain>
    </source>
</reference>
<sequence>MTKSRSTSASMMRVKWFMACRTASGKPATRKKRTPNNRRRSSRKPNNMTDLNSLRTRLRSGEHAFADTLAFIAEGYDYQPQAFRNGDVENAAGQNEGSCKTLGLALLEGLTDEEALLAFGEHYRSVQATPEGSDHGNIRALIAKGLAGVKFEGEPLKRKA</sequence>
<dbReference type="Proteomes" id="UP000267078">
    <property type="component" value="Unassembled WGS sequence"/>
</dbReference>
<dbReference type="Pfam" id="PF08888">
    <property type="entry name" value="HopJ"/>
    <property type="match status" value="1"/>
</dbReference>